<proteinExistence type="predicted"/>
<keyword evidence="2" id="KW-1185">Reference proteome</keyword>
<dbReference type="EMBL" id="CM018044">
    <property type="protein sequence ID" value="KAA8529882.1"/>
    <property type="molecule type" value="Genomic_DNA"/>
</dbReference>
<organism evidence="1 2">
    <name type="scientific">Nyssa sinensis</name>
    <dbReference type="NCBI Taxonomy" id="561372"/>
    <lineage>
        <taxon>Eukaryota</taxon>
        <taxon>Viridiplantae</taxon>
        <taxon>Streptophyta</taxon>
        <taxon>Embryophyta</taxon>
        <taxon>Tracheophyta</taxon>
        <taxon>Spermatophyta</taxon>
        <taxon>Magnoliopsida</taxon>
        <taxon>eudicotyledons</taxon>
        <taxon>Gunneridae</taxon>
        <taxon>Pentapetalae</taxon>
        <taxon>asterids</taxon>
        <taxon>Cornales</taxon>
        <taxon>Nyssaceae</taxon>
        <taxon>Nyssa</taxon>
    </lineage>
</organism>
<sequence length="199" mass="22856">MRRSFCSSFGENDPPLSSINDALRMAWDLSWDKIPRELAQVSISQAVHCGFVFLCRALHIMAALGEIRYESHDLEAQLQFQLMSSIKAVNKVEELKKRLEKVKMLEMFVVKTAASKTEARHYSEIKVAKVAKINEQKDKILKLERKLASDGYNPCFKRITKAFSKIDIEVLDHVEVYDVESKDFEKDEVYENPATPTDP</sequence>
<dbReference type="Proteomes" id="UP000325577">
    <property type="component" value="Linkage Group LG20"/>
</dbReference>
<dbReference type="AlphaFoldDB" id="A0A5J5AJ52"/>
<evidence type="ECO:0000313" key="2">
    <source>
        <dbReference type="Proteomes" id="UP000325577"/>
    </source>
</evidence>
<gene>
    <name evidence="1" type="ORF">F0562_034515</name>
</gene>
<protein>
    <submittedName>
        <fullName evidence="1">Uncharacterized protein</fullName>
    </submittedName>
</protein>
<reference evidence="1 2" key="1">
    <citation type="submission" date="2019-09" db="EMBL/GenBank/DDBJ databases">
        <title>A chromosome-level genome assembly of the Chinese tupelo Nyssa sinensis.</title>
        <authorList>
            <person name="Yang X."/>
            <person name="Kang M."/>
            <person name="Yang Y."/>
            <person name="Xiong H."/>
            <person name="Wang M."/>
            <person name="Zhang Z."/>
            <person name="Wang Z."/>
            <person name="Wu H."/>
            <person name="Ma T."/>
            <person name="Liu J."/>
            <person name="Xi Z."/>
        </authorList>
    </citation>
    <scope>NUCLEOTIDE SEQUENCE [LARGE SCALE GENOMIC DNA]</scope>
    <source>
        <strain evidence="1">J267</strain>
        <tissue evidence="1">Leaf</tissue>
    </source>
</reference>
<name>A0A5J5AJ52_9ASTE</name>
<evidence type="ECO:0000313" key="1">
    <source>
        <dbReference type="EMBL" id="KAA8529882.1"/>
    </source>
</evidence>
<accession>A0A5J5AJ52</accession>